<proteinExistence type="predicted"/>
<dbReference type="AlphaFoldDB" id="A0A4Y7KL63"/>
<dbReference type="Gramene" id="RZC74083">
    <property type="protein sequence ID" value="RZC74083"/>
    <property type="gene ID" value="C5167_049562"/>
</dbReference>
<protein>
    <submittedName>
        <fullName evidence="1">Uncharacterized protein</fullName>
    </submittedName>
</protein>
<dbReference type="EMBL" id="CM010722">
    <property type="protein sequence ID" value="RZC74083.1"/>
    <property type="molecule type" value="Genomic_DNA"/>
</dbReference>
<sequence>MAVVTAAHENCYKIRKLYSTGFDEFACDDLADAKRRHHKFCMERC</sequence>
<accession>A0A4Y7KL63</accession>
<evidence type="ECO:0000313" key="2">
    <source>
        <dbReference type="Proteomes" id="UP000316621"/>
    </source>
</evidence>
<gene>
    <name evidence="1" type="ORF">C5167_049562</name>
</gene>
<reference evidence="1 2" key="1">
    <citation type="journal article" date="2018" name="Science">
        <title>The opium poppy genome and morphinan production.</title>
        <authorList>
            <person name="Guo L."/>
            <person name="Winzer T."/>
            <person name="Yang X."/>
            <person name="Li Y."/>
            <person name="Ning Z."/>
            <person name="He Z."/>
            <person name="Teodor R."/>
            <person name="Lu Y."/>
            <person name="Bowser T.A."/>
            <person name="Graham I.A."/>
            <person name="Ye K."/>
        </authorList>
    </citation>
    <scope>NUCLEOTIDE SEQUENCE [LARGE SCALE GENOMIC DNA]</scope>
    <source>
        <strain evidence="2">cv. HN1</strain>
        <tissue evidence="1">Leaves</tissue>
    </source>
</reference>
<organism evidence="1 2">
    <name type="scientific">Papaver somniferum</name>
    <name type="common">Opium poppy</name>
    <dbReference type="NCBI Taxonomy" id="3469"/>
    <lineage>
        <taxon>Eukaryota</taxon>
        <taxon>Viridiplantae</taxon>
        <taxon>Streptophyta</taxon>
        <taxon>Embryophyta</taxon>
        <taxon>Tracheophyta</taxon>
        <taxon>Spermatophyta</taxon>
        <taxon>Magnoliopsida</taxon>
        <taxon>Ranunculales</taxon>
        <taxon>Papaveraceae</taxon>
        <taxon>Papaveroideae</taxon>
        <taxon>Papaver</taxon>
    </lineage>
</organism>
<keyword evidence="2" id="KW-1185">Reference proteome</keyword>
<dbReference type="Proteomes" id="UP000316621">
    <property type="component" value="Chromosome 8"/>
</dbReference>
<evidence type="ECO:0000313" key="1">
    <source>
        <dbReference type="EMBL" id="RZC74083.1"/>
    </source>
</evidence>
<name>A0A4Y7KL63_PAPSO</name>